<dbReference type="EMBL" id="MVFC01000003">
    <property type="protein sequence ID" value="OON81748.1"/>
    <property type="molecule type" value="Genomic_DNA"/>
</dbReference>
<dbReference type="PANTHER" id="PTHR22946:SF9">
    <property type="entry name" value="POLYKETIDE TRANSFERASE AF380"/>
    <property type="match status" value="1"/>
</dbReference>
<evidence type="ECO:0000313" key="6">
    <source>
        <dbReference type="Proteomes" id="UP000190539"/>
    </source>
</evidence>
<dbReference type="NCBIfam" id="TIGR00976">
    <property type="entry name" value="CocE_NonD"/>
    <property type="match status" value="1"/>
</dbReference>
<dbReference type="SUPFAM" id="SSF49785">
    <property type="entry name" value="Galactose-binding domain-like"/>
    <property type="match status" value="1"/>
</dbReference>
<dbReference type="SUPFAM" id="SSF53474">
    <property type="entry name" value="alpha/beta-Hydrolases"/>
    <property type="match status" value="1"/>
</dbReference>
<gene>
    <name evidence="5" type="ORF">B1H18_06350</name>
</gene>
<dbReference type="InterPro" id="IPR050261">
    <property type="entry name" value="FrsA_esterase"/>
</dbReference>
<sequence>MEVVVSPARPRLRTPLVLALGAALALPLALTAPRPAVAAGASVTPLKFTVDAGGKRCTIDADLYRPAGVDAAHPAPAVMTTNGFGGSKTDGSTDTIAEAFAARGYVALAYSGLGFGKTGCPISLDAPAIDGRAASGLIDFLGGKRAADDGTRAGFVTLDRAGDPRLGMIGGSYGGAIQLATASRDPRIDALVPLVTWHDLGYSLVPNTVGGAQDVGAAARTPGVYKYQWTNAFFLIGEAQGLLHPSLDQSRLGGAGCTHFVARACDMKRLFDSARFPKARTDKRLRYARQVSPASYLDTVRAPTLLIQGQADTLFTLNEAEATYRRLTARGVTARMIWQSWGHSDGINAPAPGELDLAKGNLETSYVGRRVLAWFDRYLRHDTRAAAGPALAYYRDWATDGGHPYASADGPPATGRTLYLSGDGKLVGTPAAAGAGSRSYLNLPVATSHSENSLAGMTGQPNPAPYDGKGTYLGWTSNPLAAPLDVVGSPEATLKVTSSAAERVQGSSDAANKLVLFAKIYDVAPDGTASLVHRLIAPVRVPDVRRPFEVTLPGIVHRFAEGHRLRFVVAASDDAYYGNTGTKRVTVSGTAGTPAGTLRLPVDGG</sequence>
<dbReference type="SMART" id="SM00939">
    <property type="entry name" value="PepX_C"/>
    <property type="match status" value="1"/>
</dbReference>
<evidence type="ECO:0000313" key="5">
    <source>
        <dbReference type="EMBL" id="OON81748.1"/>
    </source>
</evidence>
<organism evidence="5 6">
    <name type="scientific">Streptomyces tsukubensis</name>
    <dbReference type="NCBI Taxonomy" id="83656"/>
    <lineage>
        <taxon>Bacteria</taxon>
        <taxon>Bacillati</taxon>
        <taxon>Actinomycetota</taxon>
        <taxon>Actinomycetes</taxon>
        <taxon>Kitasatosporales</taxon>
        <taxon>Streptomycetaceae</taxon>
        <taxon>Streptomyces</taxon>
    </lineage>
</organism>
<keyword evidence="2" id="KW-0378">Hydrolase</keyword>
<dbReference type="Gene3D" id="3.40.50.1820">
    <property type="entry name" value="alpha/beta hydrolase"/>
    <property type="match status" value="2"/>
</dbReference>
<dbReference type="Proteomes" id="UP000190539">
    <property type="component" value="Unassembled WGS sequence"/>
</dbReference>
<dbReference type="InterPro" id="IPR000383">
    <property type="entry name" value="Xaa-Pro-like_dom"/>
</dbReference>
<reference evidence="5 6" key="1">
    <citation type="submission" date="2017-02" db="EMBL/GenBank/DDBJ databases">
        <title>Draft Genome Sequence of Streptomyces tsukubaensis F601, a Producer of the immunosuppressant tacrolimus FK506.</title>
        <authorList>
            <person name="Zong G."/>
            <person name="Zhong C."/>
            <person name="Fu J."/>
            <person name="Qin R."/>
            <person name="Cao G."/>
        </authorList>
    </citation>
    <scope>NUCLEOTIDE SEQUENCE [LARGE SCALE GENOMIC DNA]</scope>
    <source>
        <strain evidence="5 6">F601</strain>
    </source>
</reference>
<dbReference type="InterPro" id="IPR013736">
    <property type="entry name" value="Xaa-Pro_dipept_C"/>
</dbReference>
<proteinExistence type="inferred from homology"/>
<dbReference type="Gene3D" id="2.60.120.260">
    <property type="entry name" value="Galactose-binding domain-like"/>
    <property type="match status" value="1"/>
</dbReference>
<dbReference type="AlphaFoldDB" id="A0A1V4ADT2"/>
<evidence type="ECO:0000256" key="2">
    <source>
        <dbReference type="ARBA" id="ARBA00022801"/>
    </source>
</evidence>
<protein>
    <submittedName>
        <fullName evidence="5">Peptidase S15</fullName>
    </submittedName>
</protein>
<comment type="caution">
    <text evidence="5">The sequence shown here is derived from an EMBL/GenBank/DDBJ whole genome shotgun (WGS) entry which is preliminary data.</text>
</comment>
<dbReference type="InterPro" id="IPR005674">
    <property type="entry name" value="CocE/Ser_esterase"/>
</dbReference>
<evidence type="ECO:0000256" key="3">
    <source>
        <dbReference type="SAM" id="SignalP"/>
    </source>
</evidence>
<dbReference type="InterPro" id="IPR008979">
    <property type="entry name" value="Galactose-bd-like_sf"/>
</dbReference>
<keyword evidence="3" id="KW-0732">Signal</keyword>
<comment type="similarity">
    <text evidence="1">Belongs to the AB hydrolase superfamily.</text>
</comment>
<dbReference type="PANTHER" id="PTHR22946">
    <property type="entry name" value="DIENELACTONE HYDROLASE DOMAIN-CONTAINING PROTEIN-RELATED"/>
    <property type="match status" value="1"/>
</dbReference>
<feature type="chain" id="PRO_5013251586" evidence="3">
    <location>
        <begin position="39"/>
        <end position="605"/>
    </location>
</feature>
<accession>A0A1V4ADT2</accession>
<name>A0A1V4ADT2_9ACTN</name>
<dbReference type="GO" id="GO:0052689">
    <property type="term" value="F:carboxylic ester hydrolase activity"/>
    <property type="evidence" value="ECO:0007669"/>
    <property type="project" value="UniProtKB-ARBA"/>
</dbReference>
<feature type="domain" description="Xaa-Pro dipeptidyl-peptidase C-terminal" evidence="4">
    <location>
        <begin position="372"/>
        <end position="596"/>
    </location>
</feature>
<dbReference type="Pfam" id="PF08530">
    <property type="entry name" value="PepX_C"/>
    <property type="match status" value="1"/>
</dbReference>
<evidence type="ECO:0000256" key="1">
    <source>
        <dbReference type="ARBA" id="ARBA00008645"/>
    </source>
</evidence>
<evidence type="ECO:0000259" key="4">
    <source>
        <dbReference type="SMART" id="SM00939"/>
    </source>
</evidence>
<dbReference type="STRING" id="83656.B1H18_06350"/>
<feature type="signal peptide" evidence="3">
    <location>
        <begin position="1"/>
        <end position="38"/>
    </location>
</feature>
<dbReference type="InterPro" id="IPR029058">
    <property type="entry name" value="AB_hydrolase_fold"/>
</dbReference>
<dbReference type="Pfam" id="PF02129">
    <property type="entry name" value="Peptidase_S15"/>
    <property type="match status" value="1"/>
</dbReference>
<dbReference type="GO" id="GO:0008239">
    <property type="term" value="F:dipeptidyl-peptidase activity"/>
    <property type="evidence" value="ECO:0007669"/>
    <property type="project" value="InterPro"/>
</dbReference>
<keyword evidence="6" id="KW-1185">Reference proteome</keyword>